<keyword evidence="2" id="KW-0067">ATP-binding</keyword>
<evidence type="ECO:0000256" key="3">
    <source>
        <dbReference type="PROSITE-ProRule" id="PRU00283"/>
    </source>
</evidence>
<name>A0A3P7NXD7_DIBLA</name>
<comment type="caution">
    <text evidence="3">Lacks conserved residue(s) required for the propagation of feature annotation.</text>
</comment>
<sequence length="77" mass="8775">MVKTSIQTFLRLKPVTNASSITAKISRKPDVCKFYIVDKKPSAESKRVDRFTFADIFEPSAPQEDVFREVAKPVIEK</sequence>
<gene>
    <name evidence="5" type="ORF">DILT_LOCUS9170</name>
</gene>
<dbReference type="InterPro" id="IPR001752">
    <property type="entry name" value="Kinesin_motor_dom"/>
</dbReference>
<evidence type="ECO:0000256" key="1">
    <source>
        <dbReference type="ARBA" id="ARBA00022741"/>
    </source>
</evidence>
<evidence type="ECO:0000256" key="2">
    <source>
        <dbReference type="ARBA" id="ARBA00022840"/>
    </source>
</evidence>
<dbReference type="GO" id="GO:0005524">
    <property type="term" value="F:ATP binding"/>
    <property type="evidence" value="ECO:0007669"/>
    <property type="project" value="UniProtKB-KW"/>
</dbReference>
<evidence type="ECO:0000313" key="5">
    <source>
        <dbReference type="EMBL" id="VDN13339.1"/>
    </source>
</evidence>
<dbReference type="InterPro" id="IPR036961">
    <property type="entry name" value="Kinesin_motor_dom_sf"/>
</dbReference>
<dbReference type="Proteomes" id="UP000281553">
    <property type="component" value="Unassembled WGS sequence"/>
</dbReference>
<evidence type="ECO:0000259" key="4">
    <source>
        <dbReference type="PROSITE" id="PS50067"/>
    </source>
</evidence>
<protein>
    <recommendedName>
        <fullName evidence="4">Kinesin motor domain-containing protein</fullName>
    </recommendedName>
</protein>
<keyword evidence="6" id="KW-1185">Reference proteome</keyword>
<dbReference type="Gene3D" id="3.40.850.10">
    <property type="entry name" value="Kinesin motor domain"/>
    <property type="match status" value="1"/>
</dbReference>
<dbReference type="GO" id="GO:0007018">
    <property type="term" value="P:microtubule-based movement"/>
    <property type="evidence" value="ECO:0007669"/>
    <property type="project" value="InterPro"/>
</dbReference>
<feature type="domain" description="Kinesin motor" evidence="4">
    <location>
        <begin position="5"/>
        <end position="77"/>
    </location>
</feature>
<dbReference type="AlphaFoldDB" id="A0A3P7NXD7"/>
<reference evidence="5 6" key="1">
    <citation type="submission" date="2018-11" db="EMBL/GenBank/DDBJ databases">
        <authorList>
            <consortium name="Pathogen Informatics"/>
        </authorList>
    </citation>
    <scope>NUCLEOTIDE SEQUENCE [LARGE SCALE GENOMIC DNA]</scope>
</reference>
<proteinExistence type="inferred from homology"/>
<organism evidence="5 6">
    <name type="scientific">Dibothriocephalus latus</name>
    <name type="common">Fish tapeworm</name>
    <name type="synonym">Diphyllobothrium latum</name>
    <dbReference type="NCBI Taxonomy" id="60516"/>
    <lineage>
        <taxon>Eukaryota</taxon>
        <taxon>Metazoa</taxon>
        <taxon>Spiralia</taxon>
        <taxon>Lophotrochozoa</taxon>
        <taxon>Platyhelminthes</taxon>
        <taxon>Cestoda</taxon>
        <taxon>Eucestoda</taxon>
        <taxon>Diphyllobothriidea</taxon>
        <taxon>Diphyllobothriidae</taxon>
        <taxon>Dibothriocephalus</taxon>
    </lineage>
</organism>
<keyword evidence="1" id="KW-0547">Nucleotide-binding</keyword>
<comment type="similarity">
    <text evidence="3">Belongs to the TRAFAC class myosin-kinesin ATPase superfamily. Kinesin family.</text>
</comment>
<evidence type="ECO:0000313" key="6">
    <source>
        <dbReference type="Proteomes" id="UP000281553"/>
    </source>
</evidence>
<accession>A0A3P7NXD7</accession>
<dbReference type="GO" id="GO:0008017">
    <property type="term" value="F:microtubule binding"/>
    <property type="evidence" value="ECO:0007669"/>
    <property type="project" value="InterPro"/>
</dbReference>
<dbReference type="PROSITE" id="PS50067">
    <property type="entry name" value="KINESIN_MOTOR_2"/>
    <property type="match status" value="1"/>
</dbReference>
<dbReference type="GO" id="GO:0003777">
    <property type="term" value="F:microtubule motor activity"/>
    <property type="evidence" value="ECO:0007669"/>
    <property type="project" value="InterPro"/>
</dbReference>
<dbReference type="EMBL" id="UYRU01056162">
    <property type="protein sequence ID" value="VDN13339.1"/>
    <property type="molecule type" value="Genomic_DNA"/>
</dbReference>
<dbReference type="SUPFAM" id="SSF52540">
    <property type="entry name" value="P-loop containing nucleoside triphosphate hydrolases"/>
    <property type="match status" value="1"/>
</dbReference>
<dbReference type="InterPro" id="IPR027417">
    <property type="entry name" value="P-loop_NTPase"/>
</dbReference>